<evidence type="ECO:0000256" key="6">
    <source>
        <dbReference type="ARBA" id="ARBA00023136"/>
    </source>
</evidence>
<gene>
    <name evidence="13" type="ORF">EI16_10195</name>
</gene>
<evidence type="ECO:0000256" key="7">
    <source>
        <dbReference type="ARBA" id="ARBA00023237"/>
    </source>
</evidence>
<dbReference type="Gene3D" id="2.170.130.10">
    <property type="entry name" value="TonB-dependent receptor, plug domain"/>
    <property type="match status" value="1"/>
</dbReference>
<comment type="similarity">
    <text evidence="8 9">Belongs to the TonB-dependent receptor family.</text>
</comment>
<comment type="subcellular location">
    <subcellularLocation>
        <location evidence="1 8">Cell outer membrane</location>
        <topology evidence="1 8">Multi-pass membrane protein</topology>
    </subcellularLocation>
</comment>
<dbReference type="GO" id="GO:0009279">
    <property type="term" value="C:cell outer membrane"/>
    <property type="evidence" value="ECO:0007669"/>
    <property type="project" value="UniProtKB-SubCell"/>
</dbReference>
<dbReference type="Proteomes" id="UP000027341">
    <property type="component" value="Unassembled WGS sequence"/>
</dbReference>
<feature type="domain" description="TonB-dependent receptor plug" evidence="12">
    <location>
        <begin position="42"/>
        <end position="146"/>
    </location>
</feature>
<evidence type="ECO:0000256" key="1">
    <source>
        <dbReference type="ARBA" id="ARBA00004571"/>
    </source>
</evidence>
<dbReference type="EMBL" id="JMIU01000001">
    <property type="protein sequence ID" value="KDN96614.1"/>
    <property type="molecule type" value="Genomic_DNA"/>
</dbReference>
<keyword evidence="14" id="KW-1185">Reference proteome</keyword>
<protein>
    <recommendedName>
        <fullName evidence="15">TonB-dependent receptor</fullName>
    </recommendedName>
</protein>
<evidence type="ECO:0000256" key="3">
    <source>
        <dbReference type="ARBA" id="ARBA00022452"/>
    </source>
</evidence>
<reference evidence="13 14" key="1">
    <citation type="submission" date="2014-04" db="EMBL/GenBank/DDBJ databases">
        <title>Draft genome sequence of Hydrogenovibrio marinus MH-110, a model organism for aerobic H2 metabolism.</title>
        <authorList>
            <person name="Cha H.J."/>
            <person name="Jo B.H."/>
            <person name="Hwang B.H."/>
        </authorList>
    </citation>
    <scope>NUCLEOTIDE SEQUENCE [LARGE SCALE GENOMIC DNA]</scope>
    <source>
        <strain evidence="13 14">MH-110</strain>
    </source>
</reference>
<evidence type="ECO:0000256" key="8">
    <source>
        <dbReference type="PROSITE-ProRule" id="PRU01360"/>
    </source>
</evidence>
<organism evidence="13 14">
    <name type="scientific">Hydrogenovibrio marinus</name>
    <dbReference type="NCBI Taxonomy" id="28885"/>
    <lineage>
        <taxon>Bacteria</taxon>
        <taxon>Pseudomonadati</taxon>
        <taxon>Pseudomonadota</taxon>
        <taxon>Gammaproteobacteria</taxon>
        <taxon>Thiotrichales</taxon>
        <taxon>Piscirickettsiaceae</taxon>
        <taxon>Hydrogenovibrio</taxon>
    </lineage>
</organism>
<keyword evidence="3 8" id="KW-1134">Transmembrane beta strand</keyword>
<evidence type="ECO:0000256" key="10">
    <source>
        <dbReference type="SAM" id="SignalP"/>
    </source>
</evidence>
<keyword evidence="10" id="KW-0732">Signal</keyword>
<comment type="caution">
    <text evidence="13">The sequence shown here is derived from an EMBL/GenBank/DDBJ whole genome shotgun (WGS) entry which is preliminary data.</text>
</comment>
<dbReference type="PROSITE" id="PS52016">
    <property type="entry name" value="TONB_DEPENDENT_REC_3"/>
    <property type="match status" value="1"/>
</dbReference>
<dbReference type="SUPFAM" id="SSF56935">
    <property type="entry name" value="Porins"/>
    <property type="match status" value="1"/>
</dbReference>
<dbReference type="GO" id="GO:0015344">
    <property type="term" value="F:siderophore uptake transmembrane transporter activity"/>
    <property type="evidence" value="ECO:0007669"/>
    <property type="project" value="TreeGrafter"/>
</dbReference>
<evidence type="ECO:0000313" key="13">
    <source>
        <dbReference type="EMBL" id="KDN96614.1"/>
    </source>
</evidence>
<dbReference type="CDD" id="cd01347">
    <property type="entry name" value="ligand_gated_channel"/>
    <property type="match status" value="1"/>
</dbReference>
<evidence type="ECO:0000259" key="12">
    <source>
        <dbReference type="Pfam" id="PF07715"/>
    </source>
</evidence>
<keyword evidence="6 8" id="KW-0472">Membrane</keyword>
<evidence type="ECO:0000256" key="4">
    <source>
        <dbReference type="ARBA" id="ARBA00022692"/>
    </source>
</evidence>
<dbReference type="InterPro" id="IPR036942">
    <property type="entry name" value="Beta-barrel_TonB_sf"/>
</dbReference>
<evidence type="ECO:0000256" key="2">
    <source>
        <dbReference type="ARBA" id="ARBA00022448"/>
    </source>
</evidence>
<dbReference type="InterPro" id="IPR012910">
    <property type="entry name" value="Plug_dom"/>
</dbReference>
<evidence type="ECO:0000256" key="9">
    <source>
        <dbReference type="RuleBase" id="RU003357"/>
    </source>
</evidence>
<dbReference type="STRING" id="28885.EI16_10195"/>
<keyword evidence="2 8" id="KW-0813">Transport</keyword>
<dbReference type="Pfam" id="PF07715">
    <property type="entry name" value="Plug"/>
    <property type="match status" value="1"/>
</dbReference>
<keyword evidence="4 8" id="KW-0812">Transmembrane</keyword>
<evidence type="ECO:0008006" key="15">
    <source>
        <dbReference type="Google" id="ProtNLM"/>
    </source>
</evidence>
<evidence type="ECO:0000259" key="11">
    <source>
        <dbReference type="Pfam" id="PF00593"/>
    </source>
</evidence>
<dbReference type="GO" id="GO:0044718">
    <property type="term" value="P:siderophore transmembrane transport"/>
    <property type="evidence" value="ECO:0007669"/>
    <property type="project" value="TreeGrafter"/>
</dbReference>
<feature type="domain" description="TonB-dependent receptor-like beta-barrel" evidence="11">
    <location>
        <begin position="201"/>
        <end position="645"/>
    </location>
</feature>
<proteinExistence type="inferred from homology"/>
<accession>A0A066ZWG1</accession>
<feature type="chain" id="PRO_5001632588" description="TonB-dependent receptor" evidence="10">
    <location>
        <begin position="25"/>
        <end position="681"/>
    </location>
</feature>
<feature type="signal peptide" evidence="10">
    <location>
        <begin position="1"/>
        <end position="24"/>
    </location>
</feature>
<dbReference type="RefSeq" id="WP_029913135.1">
    <property type="nucleotide sequence ID" value="NZ_AP020335.1"/>
</dbReference>
<keyword evidence="7 8" id="KW-0998">Cell outer membrane</keyword>
<evidence type="ECO:0000313" key="14">
    <source>
        <dbReference type="Proteomes" id="UP000027341"/>
    </source>
</evidence>
<dbReference type="PANTHER" id="PTHR30069:SF49">
    <property type="entry name" value="OUTER MEMBRANE PROTEIN C"/>
    <property type="match status" value="1"/>
</dbReference>
<dbReference type="PANTHER" id="PTHR30069">
    <property type="entry name" value="TONB-DEPENDENT OUTER MEMBRANE RECEPTOR"/>
    <property type="match status" value="1"/>
</dbReference>
<dbReference type="Pfam" id="PF00593">
    <property type="entry name" value="TonB_dep_Rec_b-barrel"/>
    <property type="match status" value="1"/>
</dbReference>
<name>A0A066ZWG1_HYDMR</name>
<keyword evidence="5 9" id="KW-0798">TonB box</keyword>
<evidence type="ECO:0000256" key="5">
    <source>
        <dbReference type="ARBA" id="ARBA00023077"/>
    </source>
</evidence>
<dbReference type="InterPro" id="IPR000531">
    <property type="entry name" value="Beta-barrel_TonB"/>
</dbReference>
<sequence length="681" mass="74179">MKRAPLWLAINSAIVMSIPHVSFAATNDATQLEPIAVTATDKTASQSQTFTKQELEDTGNSETGSVLRQVNGVDADRMGGHGLDTVIRGQTQSQLNILLDGAKIEGGCPNRMDPPTSYAEVSSYDKVTVIKGVKSLEYGAGGTGGTVLFERETPKYDPNKSVSGEVSAMKSNILNFDLNAQAQAVGKKGYVVIQGNTKEGNNYQDGNGDTVKSSYKTQQGHIDLGWTPNDHNEVKFSAEKSSTQDALYGGAGMDAPKADGDILRLQYKGKKLSDGKTNGQLDAVLVDIYQSNVTHLMDNYTLRTPGAMKMATPTDTTAKGAKFKFTHLIGKTELDYGIQLQAVVKNATLYNKGTNKSVSLLWPDAHTDQNGAFVQAKTALTDSQDLIYGVRVDQVTAEAKKANVASDMNVKATSLYSKYTNYSGKTKVDETNWNGLLRYEQRLSKGMSWFTGVSLTSRTADETERFIAKSDWIGNPDLKPEKHTQVDIGLAQATTSVSWSANAYYDQVKDYILRDYAKNQAGLTSLTGTQNIYVNKDATISGAELEATFHVSSSVDLGGQVSAVYGRNTTDKRNLSNIAPVSGNLNAKYIGSNWYTGTRFNFASEQSSVNTEYGENKTPAWSTVDLFAGYTMNKTLQLQAGVDNLFDHAYYNYLNRTDVLGTSYKVMEPGRNIWARVSAKF</sequence>
<dbReference type="Gene3D" id="2.40.170.20">
    <property type="entry name" value="TonB-dependent receptor, beta-barrel domain"/>
    <property type="match status" value="1"/>
</dbReference>
<dbReference type="InterPro" id="IPR037066">
    <property type="entry name" value="Plug_dom_sf"/>
</dbReference>
<dbReference type="AlphaFoldDB" id="A0A066ZWG1"/>
<dbReference type="InterPro" id="IPR039426">
    <property type="entry name" value="TonB-dep_rcpt-like"/>
</dbReference>